<evidence type="ECO:0000313" key="6">
    <source>
        <dbReference type="EMBL" id="RKL66203.1"/>
    </source>
</evidence>
<keyword evidence="3" id="KW-0175">Coiled coil</keyword>
<proteinExistence type="inferred from homology"/>
<feature type="region of interest" description="Disordered" evidence="4">
    <location>
        <begin position="29"/>
        <end position="75"/>
    </location>
</feature>
<dbReference type="PROSITE" id="PS50983">
    <property type="entry name" value="FE_B12_PBP"/>
    <property type="match status" value="1"/>
</dbReference>
<dbReference type="RefSeq" id="WP_110937036.1">
    <property type="nucleotide sequence ID" value="NZ_KZ614146.1"/>
</dbReference>
<accession>A0A3A9K980</accession>
<evidence type="ECO:0000256" key="4">
    <source>
        <dbReference type="SAM" id="MobiDB-lite"/>
    </source>
</evidence>
<evidence type="ECO:0000256" key="3">
    <source>
        <dbReference type="SAM" id="Coils"/>
    </source>
</evidence>
<name>A0A3A9K980_9BACI</name>
<comment type="caution">
    <text evidence="6">The sequence shown here is derived from an EMBL/GenBank/DDBJ whole genome shotgun (WGS) entry which is preliminary data.</text>
</comment>
<dbReference type="InterPro" id="IPR054828">
    <property type="entry name" value="Vit_B12_bind_prot"/>
</dbReference>
<dbReference type="OrthoDB" id="9816357at2"/>
<feature type="coiled-coil region" evidence="3">
    <location>
        <begin position="196"/>
        <end position="223"/>
    </location>
</feature>
<keyword evidence="7" id="KW-1185">Reference proteome</keyword>
<dbReference type="SUPFAM" id="SSF53807">
    <property type="entry name" value="Helical backbone' metal receptor"/>
    <property type="match status" value="1"/>
</dbReference>
<dbReference type="NCBIfam" id="NF038402">
    <property type="entry name" value="TroA_like"/>
    <property type="match status" value="1"/>
</dbReference>
<feature type="domain" description="Fe/B12 periplasmic-binding" evidence="5">
    <location>
        <begin position="95"/>
        <end position="351"/>
    </location>
</feature>
<sequence>MTGMIKKWGQGSLIFMGAVSMLVACGNNGDTNTEVEETTNEAEENTEENENTAANNSNETAENNGADEAADAEEFPVTVTDDAGNEVTIESEPESIVSLQPSNTEISFALGLGDKFVGVSEFDNYPPEVEDIEVVGAQDMDAELILSLAPDLALVTEYHFENHPEILEQYEEAGIDVLVIGGATSFEGAYGSMRLIGDATGTLEEAEAIIKDMEERLTALTEATSDIPEDERKKVWIEVAPSPDIFTTGTGTFMNEMLEAIHAVNAAEDQEGWVSLTEEEIVTLNPDVIVTTYGFYVEDPVAEVTSREGWDNVPAVANDEIYDVDSDAVTRPGPRLIEGVETLAEVIYPEVFE</sequence>
<comment type="similarity">
    <text evidence="1">Belongs to the bacterial solute-binding protein 8 family.</text>
</comment>
<dbReference type="EMBL" id="PDOE01000008">
    <property type="protein sequence ID" value="RKL66203.1"/>
    <property type="molecule type" value="Genomic_DNA"/>
</dbReference>
<organism evidence="6 7">
    <name type="scientific">Salipaludibacillus neizhouensis</name>
    <dbReference type="NCBI Taxonomy" id="885475"/>
    <lineage>
        <taxon>Bacteria</taxon>
        <taxon>Bacillati</taxon>
        <taxon>Bacillota</taxon>
        <taxon>Bacilli</taxon>
        <taxon>Bacillales</taxon>
        <taxon>Bacillaceae</taxon>
    </lineage>
</organism>
<evidence type="ECO:0000256" key="1">
    <source>
        <dbReference type="ARBA" id="ARBA00008814"/>
    </source>
</evidence>
<dbReference type="PANTHER" id="PTHR30535">
    <property type="entry name" value="VITAMIN B12-BINDING PROTEIN"/>
    <property type="match status" value="1"/>
</dbReference>
<evidence type="ECO:0000259" key="5">
    <source>
        <dbReference type="PROSITE" id="PS50983"/>
    </source>
</evidence>
<dbReference type="Pfam" id="PF01497">
    <property type="entry name" value="Peripla_BP_2"/>
    <property type="match status" value="1"/>
</dbReference>
<dbReference type="Proteomes" id="UP000281498">
    <property type="component" value="Unassembled WGS sequence"/>
</dbReference>
<feature type="compositionally biased region" description="Acidic residues" evidence="4">
    <location>
        <begin position="33"/>
        <end position="50"/>
    </location>
</feature>
<dbReference type="PANTHER" id="PTHR30535:SF34">
    <property type="entry name" value="MOLYBDATE-BINDING PROTEIN MOLA"/>
    <property type="match status" value="1"/>
</dbReference>
<dbReference type="InterPro" id="IPR002491">
    <property type="entry name" value="ABC_transptr_periplasmic_BD"/>
</dbReference>
<dbReference type="InterPro" id="IPR050902">
    <property type="entry name" value="ABC_Transporter_SBP"/>
</dbReference>
<dbReference type="Gene3D" id="3.40.50.1980">
    <property type="entry name" value="Nitrogenase molybdenum iron protein domain"/>
    <property type="match status" value="2"/>
</dbReference>
<dbReference type="PROSITE" id="PS51257">
    <property type="entry name" value="PROKAR_LIPOPROTEIN"/>
    <property type="match status" value="1"/>
</dbReference>
<reference evidence="6 7" key="1">
    <citation type="submission" date="2017-10" db="EMBL/GenBank/DDBJ databases">
        <title>Bacillus sp. nov., a halophilic bacterium isolated from a Keqin Lake.</title>
        <authorList>
            <person name="Wang H."/>
        </authorList>
    </citation>
    <scope>NUCLEOTIDE SEQUENCE [LARGE SCALE GENOMIC DNA]</scope>
    <source>
        <strain evidence="6 7">KCTC 13187</strain>
    </source>
</reference>
<protein>
    <submittedName>
        <fullName evidence="6">ABC transporter substrate-binding protein</fullName>
    </submittedName>
</protein>
<keyword evidence="2" id="KW-0732">Signal</keyword>
<evidence type="ECO:0000256" key="2">
    <source>
        <dbReference type="ARBA" id="ARBA00022729"/>
    </source>
</evidence>
<evidence type="ECO:0000313" key="7">
    <source>
        <dbReference type="Proteomes" id="UP000281498"/>
    </source>
</evidence>
<gene>
    <name evidence="6" type="ORF">CR203_16750</name>
</gene>
<dbReference type="AlphaFoldDB" id="A0A3A9K980"/>
<dbReference type="GO" id="GO:0071281">
    <property type="term" value="P:cellular response to iron ion"/>
    <property type="evidence" value="ECO:0007669"/>
    <property type="project" value="TreeGrafter"/>
</dbReference>
<feature type="compositionally biased region" description="Low complexity" evidence="4">
    <location>
        <begin position="51"/>
        <end position="67"/>
    </location>
</feature>
<dbReference type="CDD" id="cd01143">
    <property type="entry name" value="YvrC"/>
    <property type="match status" value="1"/>
</dbReference>